<evidence type="ECO:0000259" key="1">
    <source>
        <dbReference type="Pfam" id="PF03781"/>
    </source>
</evidence>
<dbReference type="InterPro" id="IPR005532">
    <property type="entry name" value="SUMF_dom"/>
</dbReference>
<dbReference type="PANTHER" id="PTHR23150">
    <property type="entry name" value="SULFATASE MODIFYING FACTOR 1, 2"/>
    <property type="match status" value="1"/>
</dbReference>
<dbReference type="GO" id="GO:0120147">
    <property type="term" value="F:formylglycine-generating oxidase activity"/>
    <property type="evidence" value="ECO:0007669"/>
    <property type="project" value="TreeGrafter"/>
</dbReference>
<dbReference type="AlphaFoldDB" id="A0A8J6MYR5"/>
<dbReference type="Gene3D" id="3.90.1580.10">
    <property type="entry name" value="paralog of FGE (formylglycine-generating enzyme)"/>
    <property type="match status" value="1"/>
</dbReference>
<proteinExistence type="predicted"/>
<reference evidence="2 3" key="1">
    <citation type="submission" date="2020-08" db="EMBL/GenBank/DDBJ databases">
        <title>Bridging the membrane lipid divide: bacteria of the FCB group superphylum have the potential to synthesize archaeal ether lipids.</title>
        <authorList>
            <person name="Villanueva L."/>
            <person name="Von Meijenfeldt F.A.B."/>
            <person name="Westbye A.B."/>
            <person name="Yadav S."/>
            <person name="Hopmans E.C."/>
            <person name="Dutilh B.E."/>
            <person name="Sinninghe Damste J.S."/>
        </authorList>
    </citation>
    <scope>NUCLEOTIDE SEQUENCE [LARGE SCALE GENOMIC DNA]</scope>
    <source>
        <strain evidence="2">NIOZ-UU27</strain>
    </source>
</reference>
<dbReference type="InterPro" id="IPR051043">
    <property type="entry name" value="Sulfatase_Mod_Factor_Kinase"/>
</dbReference>
<dbReference type="InterPro" id="IPR016187">
    <property type="entry name" value="CTDL_fold"/>
</dbReference>
<evidence type="ECO:0000313" key="3">
    <source>
        <dbReference type="Proteomes" id="UP000650524"/>
    </source>
</evidence>
<sequence>MVNILRYSIKLSILIFAALIFNSLSPLPVNAFEKTITNSIGMEFVLIPGGTFKMGSPQDEPNRRQNEIEHQVTIRQPFYMQATEVTVKQWRAIMGKRFFFKKKGTDHMPVVQVSWQDCIDFIKKLNALNEGVYRLPTEAEWEYACRAGTTSAYAWGKAIDCNNAMYGNNTLKTDVCVNYVKSKGLPIDQPAPAKSYKPNAWGLYDMEGNVWEWCQDWYGPYSKDAVVDPRGPSSGSDRVRRGGSWY</sequence>
<accession>A0A8J6MYR5</accession>
<comment type="caution">
    <text evidence="2">The sequence shown here is derived from an EMBL/GenBank/DDBJ whole genome shotgun (WGS) entry which is preliminary data.</text>
</comment>
<feature type="domain" description="Sulfatase-modifying factor enzyme-like" evidence="1">
    <location>
        <begin position="43"/>
        <end position="245"/>
    </location>
</feature>
<dbReference type="PANTHER" id="PTHR23150:SF19">
    <property type="entry name" value="FORMYLGLYCINE-GENERATING ENZYME"/>
    <property type="match status" value="1"/>
</dbReference>
<gene>
    <name evidence="2" type="ORF">H8E19_09760</name>
</gene>
<dbReference type="SUPFAM" id="SSF56436">
    <property type="entry name" value="C-type lectin-like"/>
    <property type="match status" value="1"/>
</dbReference>
<dbReference type="InterPro" id="IPR042095">
    <property type="entry name" value="SUMF_sf"/>
</dbReference>
<dbReference type="EMBL" id="JACNJD010000225">
    <property type="protein sequence ID" value="MBC8177677.1"/>
    <property type="molecule type" value="Genomic_DNA"/>
</dbReference>
<evidence type="ECO:0000313" key="2">
    <source>
        <dbReference type="EMBL" id="MBC8177677.1"/>
    </source>
</evidence>
<organism evidence="2 3">
    <name type="scientific">Candidatus Desulfacyla euxinica</name>
    <dbReference type="NCBI Taxonomy" id="2841693"/>
    <lineage>
        <taxon>Bacteria</taxon>
        <taxon>Deltaproteobacteria</taxon>
        <taxon>Candidatus Desulfacyla</taxon>
    </lineage>
</organism>
<dbReference type="Proteomes" id="UP000650524">
    <property type="component" value="Unassembled WGS sequence"/>
</dbReference>
<dbReference type="Pfam" id="PF03781">
    <property type="entry name" value="FGE-sulfatase"/>
    <property type="match status" value="1"/>
</dbReference>
<protein>
    <submittedName>
        <fullName evidence="2">Formylglycine-generating enzyme family protein</fullName>
    </submittedName>
</protein>
<feature type="non-terminal residue" evidence="2">
    <location>
        <position position="246"/>
    </location>
</feature>
<name>A0A8J6MYR5_9DELT</name>